<dbReference type="STRING" id="373668.SAMN05421786_101280"/>
<dbReference type="OrthoDB" id="795069at2"/>
<dbReference type="Proteomes" id="UP000186744">
    <property type="component" value="Unassembled WGS sequence"/>
</dbReference>
<evidence type="ECO:0008006" key="3">
    <source>
        <dbReference type="Google" id="ProtNLM"/>
    </source>
</evidence>
<dbReference type="RefSeq" id="WP_076549325.1">
    <property type="nucleotide sequence ID" value="NZ_FTOL01000001.1"/>
</dbReference>
<proteinExistence type="predicted"/>
<reference evidence="2" key="1">
    <citation type="submission" date="2017-01" db="EMBL/GenBank/DDBJ databases">
        <authorList>
            <person name="Varghese N."/>
            <person name="Submissions S."/>
        </authorList>
    </citation>
    <scope>NUCLEOTIDE SEQUENCE [LARGE SCALE GENOMIC DNA]</scope>
    <source>
        <strain evidence="2">DSM 18017</strain>
    </source>
</reference>
<name>A0A1N7K719_9FLAO</name>
<accession>A0A1N7K719</accession>
<evidence type="ECO:0000313" key="2">
    <source>
        <dbReference type="Proteomes" id="UP000186744"/>
    </source>
</evidence>
<sequence length="330" mass="38765">MIDYLKFSSESQTIISQLLDMQSFERYQHRNNNYIGLCKYGRLMRLDFRKVFENGKLIGFHHVEISISPHYHFNNYQHNGNDFTPENCIKTILDILTYLRIKPHEYSLLKIVNIEFGLNIVPEMDIKSLINWILYSKKTSFVVPNSEIPYFKITNTTKYKQIKAYAKGLHCHEVLNAPEIDANTFRFEIKSKKSANIKKYGIDTAIDLFKPETYQRLAQEIIAEWEHILLINKSSDFSGLKKTEVEFIQKTNEKDFWRELITEKHRNTFGENKVKYYKLLSGKGNLHTKIKGQIIDKLIDLQKCAYFSQGHLTNKGNLYSEKSIIKEING</sequence>
<protein>
    <recommendedName>
        <fullName evidence="3">Phage/plasmid replication protein, gene II/X family</fullName>
    </recommendedName>
</protein>
<organism evidence="1 2">
    <name type="scientific">Chryseobacterium ureilyticum</name>
    <dbReference type="NCBI Taxonomy" id="373668"/>
    <lineage>
        <taxon>Bacteria</taxon>
        <taxon>Pseudomonadati</taxon>
        <taxon>Bacteroidota</taxon>
        <taxon>Flavobacteriia</taxon>
        <taxon>Flavobacteriales</taxon>
        <taxon>Weeksellaceae</taxon>
        <taxon>Chryseobacterium group</taxon>
        <taxon>Chryseobacterium</taxon>
    </lineage>
</organism>
<dbReference type="EMBL" id="FTOL01000001">
    <property type="protein sequence ID" value="SIS57385.1"/>
    <property type="molecule type" value="Genomic_DNA"/>
</dbReference>
<evidence type="ECO:0000313" key="1">
    <source>
        <dbReference type="EMBL" id="SIS57385.1"/>
    </source>
</evidence>
<dbReference type="AlphaFoldDB" id="A0A1N7K719"/>
<gene>
    <name evidence="1" type="ORF">SAMN05421786_101280</name>
</gene>
<keyword evidence="2" id="KW-1185">Reference proteome</keyword>